<dbReference type="PANTHER" id="PTHR35813:SF1">
    <property type="entry name" value="INNER MEMBRANE PROTEIN YBAN"/>
    <property type="match status" value="1"/>
</dbReference>
<dbReference type="PANTHER" id="PTHR35813">
    <property type="entry name" value="INNER MEMBRANE PROTEIN YBAN"/>
    <property type="match status" value="1"/>
</dbReference>
<feature type="transmembrane region" description="Helical" evidence="1">
    <location>
        <begin position="7"/>
        <end position="29"/>
    </location>
</feature>
<dbReference type="Proteomes" id="UP000253908">
    <property type="component" value="Chromosome"/>
</dbReference>
<evidence type="ECO:0000313" key="2">
    <source>
        <dbReference type="EMBL" id="AXI07969.1"/>
    </source>
</evidence>
<feature type="transmembrane region" description="Helical" evidence="1">
    <location>
        <begin position="84"/>
        <end position="117"/>
    </location>
</feature>
<keyword evidence="3" id="KW-1185">Reference proteome</keyword>
<name>A0A345PD89_9BACI</name>
<proteinExistence type="predicted"/>
<gene>
    <name evidence="2" type="ORF">CUC15_02780</name>
</gene>
<protein>
    <submittedName>
        <fullName evidence="2">DUF454 domain-containing protein</fullName>
    </submittedName>
</protein>
<dbReference type="RefSeq" id="WP_114915263.1">
    <property type="nucleotide sequence ID" value="NZ_CP024848.1"/>
</dbReference>
<evidence type="ECO:0000256" key="1">
    <source>
        <dbReference type="SAM" id="Phobius"/>
    </source>
</evidence>
<dbReference type="Pfam" id="PF04304">
    <property type="entry name" value="DUF454"/>
    <property type="match status" value="1"/>
</dbReference>
<dbReference type="KEGG" id="ocn:CUC15_02780"/>
<sequence>MIHLKKALLIIAGTISLGLGILGIFLPLLPTTPLLLLAAACYVRSSERLYNWLITNKYFGPYILNYRQGKGIPLQAKVVAVSVLWISMLFTIIFVIPLMAVKILLFLIGSYFTWFILKQKTLKKNA</sequence>
<dbReference type="OrthoDB" id="345900at2"/>
<dbReference type="AlphaFoldDB" id="A0A345PD89"/>
<organism evidence="2 3">
    <name type="scientific">Oceanobacillus zhaokaii</name>
    <dbReference type="NCBI Taxonomy" id="2052660"/>
    <lineage>
        <taxon>Bacteria</taxon>
        <taxon>Bacillati</taxon>
        <taxon>Bacillota</taxon>
        <taxon>Bacilli</taxon>
        <taxon>Bacillales</taxon>
        <taxon>Bacillaceae</taxon>
        <taxon>Oceanobacillus</taxon>
    </lineage>
</organism>
<dbReference type="EMBL" id="CP024848">
    <property type="protein sequence ID" value="AXI07969.1"/>
    <property type="molecule type" value="Genomic_DNA"/>
</dbReference>
<dbReference type="PIRSF" id="PIRSF016789">
    <property type="entry name" value="DUF454"/>
    <property type="match status" value="1"/>
</dbReference>
<keyword evidence="1" id="KW-0472">Membrane</keyword>
<reference evidence="3" key="1">
    <citation type="submission" date="2017-11" db="EMBL/GenBank/DDBJ databases">
        <authorList>
            <person name="Zhu W."/>
        </authorList>
    </citation>
    <scope>NUCLEOTIDE SEQUENCE [LARGE SCALE GENOMIC DNA]</scope>
    <source>
        <strain evidence="3">160</strain>
    </source>
</reference>
<accession>A0A345PD89</accession>
<dbReference type="InterPro" id="IPR007401">
    <property type="entry name" value="DUF454"/>
</dbReference>
<keyword evidence="1" id="KW-1133">Transmembrane helix</keyword>
<keyword evidence="1" id="KW-0812">Transmembrane</keyword>
<evidence type="ECO:0000313" key="3">
    <source>
        <dbReference type="Proteomes" id="UP000253908"/>
    </source>
</evidence>
<dbReference type="GO" id="GO:0005886">
    <property type="term" value="C:plasma membrane"/>
    <property type="evidence" value="ECO:0007669"/>
    <property type="project" value="TreeGrafter"/>
</dbReference>